<dbReference type="OrthoDB" id="2326446at2759"/>
<evidence type="ECO:0000313" key="1">
    <source>
        <dbReference type="EMBL" id="KAE8372961.1"/>
    </source>
</evidence>
<organism evidence="1 2">
    <name type="scientific">Aspergillus bertholletiae</name>
    <dbReference type="NCBI Taxonomy" id="1226010"/>
    <lineage>
        <taxon>Eukaryota</taxon>
        <taxon>Fungi</taxon>
        <taxon>Dikarya</taxon>
        <taxon>Ascomycota</taxon>
        <taxon>Pezizomycotina</taxon>
        <taxon>Eurotiomycetes</taxon>
        <taxon>Eurotiomycetidae</taxon>
        <taxon>Eurotiales</taxon>
        <taxon>Aspergillaceae</taxon>
        <taxon>Aspergillus</taxon>
        <taxon>Aspergillus subgen. Circumdati</taxon>
    </lineage>
</organism>
<reference evidence="1 2" key="1">
    <citation type="submission" date="2019-04" db="EMBL/GenBank/DDBJ databases">
        <title>Friends and foes A comparative genomics studyof 23 Aspergillus species from section Flavi.</title>
        <authorList>
            <consortium name="DOE Joint Genome Institute"/>
            <person name="Kjaerbolling I."/>
            <person name="Vesth T."/>
            <person name="Frisvad J.C."/>
            <person name="Nybo J.L."/>
            <person name="Theobald S."/>
            <person name="Kildgaard S."/>
            <person name="Isbrandt T."/>
            <person name="Kuo A."/>
            <person name="Sato A."/>
            <person name="Lyhne E.K."/>
            <person name="Kogle M.E."/>
            <person name="Wiebenga A."/>
            <person name="Kun R.S."/>
            <person name="Lubbers R.J."/>
            <person name="Makela M.R."/>
            <person name="Barry K."/>
            <person name="Chovatia M."/>
            <person name="Clum A."/>
            <person name="Daum C."/>
            <person name="Haridas S."/>
            <person name="He G."/>
            <person name="LaButti K."/>
            <person name="Lipzen A."/>
            <person name="Mondo S."/>
            <person name="Riley R."/>
            <person name="Salamov A."/>
            <person name="Simmons B.A."/>
            <person name="Magnuson J.K."/>
            <person name="Henrissat B."/>
            <person name="Mortensen U.H."/>
            <person name="Larsen T.O."/>
            <person name="Devries R.P."/>
            <person name="Grigoriev I.V."/>
            <person name="Machida M."/>
            <person name="Baker S.E."/>
            <person name="Andersen M.R."/>
        </authorList>
    </citation>
    <scope>NUCLEOTIDE SEQUENCE [LARGE SCALE GENOMIC DNA]</scope>
    <source>
        <strain evidence="1 2">IBT 29228</strain>
    </source>
</reference>
<name>A0A5N7ASY6_9EURO</name>
<accession>A0A5N7ASY6</accession>
<evidence type="ECO:0000313" key="2">
    <source>
        <dbReference type="Proteomes" id="UP000326198"/>
    </source>
</evidence>
<dbReference type="CDD" id="cd04301">
    <property type="entry name" value="NAT_SF"/>
    <property type="match status" value="1"/>
</dbReference>
<gene>
    <name evidence="1" type="ORF">BDV26DRAFT_273022</name>
</gene>
<sequence>MATTATTTITITPEEPCVLMPINLHNPAEFAELKQQRRQCGWDFEDASLLAWRDKQDAKLKSFFWITVPSPSTGPDATRIRAGHISLDSYASPPDPELAMADRSVLILQTFFIDPQYRGGLGRKAMDIVEAMAGKEPYGSPQCKYLTLTSLSKRYFYEEADRWAKWNNERPAICTSEWYERRGYVMWKSEPRYRGEGGEVDIWADFLRKPLRS</sequence>
<dbReference type="EMBL" id="ML736333">
    <property type="protein sequence ID" value="KAE8372961.1"/>
    <property type="molecule type" value="Genomic_DNA"/>
</dbReference>
<keyword evidence="2" id="KW-1185">Reference proteome</keyword>
<dbReference type="Proteomes" id="UP000326198">
    <property type="component" value="Unassembled WGS sequence"/>
</dbReference>
<proteinExistence type="predicted"/>
<dbReference type="SUPFAM" id="SSF55729">
    <property type="entry name" value="Acyl-CoA N-acyltransferases (Nat)"/>
    <property type="match status" value="1"/>
</dbReference>
<dbReference type="Gene3D" id="3.40.630.30">
    <property type="match status" value="1"/>
</dbReference>
<evidence type="ECO:0008006" key="3">
    <source>
        <dbReference type="Google" id="ProtNLM"/>
    </source>
</evidence>
<dbReference type="AlphaFoldDB" id="A0A5N7ASY6"/>
<protein>
    <recommendedName>
        <fullName evidence="3">N-acetyltransferase domain-containing protein</fullName>
    </recommendedName>
</protein>
<dbReference type="InterPro" id="IPR016181">
    <property type="entry name" value="Acyl_CoA_acyltransferase"/>
</dbReference>